<dbReference type="RefSeq" id="WP_304123776.1">
    <property type="nucleotide sequence ID" value="NZ_DYZA01000232.1"/>
</dbReference>
<dbReference type="AlphaFoldDB" id="A0A921AYH0"/>
<keyword evidence="1" id="KW-0812">Transmembrane</keyword>
<reference evidence="3" key="1">
    <citation type="journal article" date="2021" name="PeerJ">
        <title>Extensive microbial diversity within the chicken gut microbiome revealed by metagenomics and culture.</title>
        <authorList>
            <person name="Gilroy R."/>
            <person name="Ravi A."/>
            <person name="Getino M."/>
            <person name="Pursley I."/>
            <person name="Horton D.L."/>
            <person name="Alikhan N.F."/>
            <person name="Baker D."/>
            <person name="Gharbi K."/>
            <person name="Hall N."/>
            <person name="Watson M."/>
            <person name="Adriaenssens E.M."/>
            <person name="Foster-Nyarko E."/>
            <person name="Jarju S."/>
            <person name="Secka A."/>
            <person name="Antonio M."/>
            <person name="Oren A."/>
            <person name="Chaudhuri R.R."/>
            <person name="La Ragione R."/>
            <person name="Hildebrand F."/>
            <person name="Pallen M.J."/>
        </authorList>
    </citation>
    <scope>NUCLEOTIDE SEQUENCE</scope>
    <source>
        <strain evidence="3">ChiGjej2B2-19336</strain>
    </source>
</reference>
<dbReference type="PROSITE" id="PS50206">
    <property type="entry name" value="RHODANESE_3"/>
    <property type="match status" value="1"/>
</dbReference>
<feature type="transmembrane region" description="Helical" evidence="1">
    <location>
        <begin position="117"/>
        <end position="138"/>
    </location>
</feature>
<dbReference type="EMBL" id="DYZA01000232">
    <property type="protein sequence ID" value="HJD98204.1"/>
    <property type="molecule type" value="Genomic_DNA"/>
</dbReference>
<dbReference type="SMART" id="SM00450">
    <property type="entry name" value="RHOD"/>
    <property type="match status" value="1"/>
</dbReference>
<evidence type="ECO:0000313" key="4">
    <source>
        <dbReference type="Proteomes" id="UP000698963"/>
    </source>
</evidence>
<protein>
    <submittedName>
        <fullName evidence="3">Rhodanese family protein</fullName>
    </submittedName>
</protein>
<proteinExistence type="predicted"/>
<dbReference type="InterPro" id="IPR050229">
    <property type="entry name" value="GlpE_sulfurtransferase"/>
</dbReference>
<feature type="transmembrane region" description="Helical" evidence="1">
    <location>
        <begin position="144"/>
        <end position="165"/>
    </location>
</feature>
<dbReference type="InterPro" id="IPR001763">
    <property type="entry name" value="Rhodanese-like_dom"/>
</dbReference>
<dbReference type="Gene3D" id="3.40.250.10">
    <property type="entry name" value="Rhodanese-like domain"/>
    <property type="match status" value="1"/>
</dbReference>
<feature type="domain" description="Rhodanese" evidence="2">
    <location>
        <begin position="15"/>
        <end position="106"/>
    </location>
</feature>
<keyword evidence="1" id="KW-0472">Membrane</keyword>
<dbReference type="Gene3D" id="6.10.140.1340">
    <property type="match status" value="1"/>
</dbReference>
<sequence length="172" mass="18801">MLPTIAPRKAFEMLQKGEARLVDIRESSEYAENFIPDARLVPLSIAESYPLKDADAPEKPVIFFCRSGNRTEKNADLLLRLAGDTQAWQMEGGLSGWKKEGLPTKAGRAQFPLFRQIQIGAGSLVILGLLGGLVWAPMLWLSAFVGAGLVFAGVTGFCGLGLLLARMPWNRR</sequence>
<keyword evidence="1" id="KW-1133">Transmembrane helix</keyword>
<comment type="caution">
    <text evidence="3">The sequence shown here is derived from an EMBL/GenBank/DDBJ whole genome shotgun (WGS) entry which is preliminary data.</text>
</comment>
<name>A0A921AYH0_9BACT</name>
<evidence type="ECO:0000313" key="3">
    <source>
        <dbReference type="EMBL" id="HJD98204.1"/>
    </source>
</evidence>
<dbReference type="Pfam" id="PF11127">
    <property type="entry name" value="YgaP-like_TM"/>
    <property type="match status" value="1"/>
</dbReference>
<evidence type="ECO:0000256" key="1">
    <source>
        <dbReference type="SAM" id="Phobius"/>
    </source>
</evidence>
<dbReference type="SUPFAM" id="SSF52821">
    <property type="entry name" value="Rhodanese/Cell cycle control phosphatase"/>
    <property type="match status" value="1"/>
</dbReference>
<dbReference type="InterPro" id="IPR036873">
    <property type="entry name" value="Rhodanese-like_dom_sf"/>
</dbReference>
<dbReference type="Proteomes" id="UP000698963">
    <property type="component" value="Unassembled WGS sequence"/>
</dbReference>
<dbReference type="Pfam" id="PF00581">
    <property type="entry name" value="Rhodanese"/>
    <property type="match status" value="1"/>
</dbReference>
<dbReference type="InterPro" id="IPR021309">
    <property type="entry name" value="YgaP-like_TM"/>
</dbReference>
<reference evidence="3" key="2">
    <citation type="submission" date="2021-09" db="EMBL/GenBank/DDBJ databases">
        <authorList>
            <person name="Gilroy R."/>
        </authorList>
    </citation>
    <scope>NUCLEOTIDE SEQUENCE</scope>
    <source>
        <strain evidence="3">ChiGjej2B2-19336</strain>
    </source>
</reference>
<evidence type="ECO:0000259" key="2">
    <source>
        <dbReference type="PROSITE" id="PS50206"/>
    </source>
</evidence>
<dbReference type="PANTHER" id="PTHR43031:SF1">
    <property type="entry name" value="PYRIDINE NUCLEOTIDE-DISULPHIDE OXIDOREDUCTASE"/>
    <property type="match status" value="1"/>
</dbReference>
<dbReference type="PANTHER" id="PTHR43031">
    <property type="entry name" value="FAD-DEPENDENT OXIDOREDUCTASE"/>
    <property type="match status" value="1"/>
</dbReference>
<organism evidence="3 4">
    <name type="scientific">Mailhella massiliensis</name>
    <dbReference type="NCBI Taxonomy" id="1903261"/>
    <lineage>
        <taxon>Bacteria</taxon>
        <taxon>Pseudomonadati</taxon>
        <taxon>Thermodesulfobacteriota</taxon>
        <taxon>Desulfovibrionia</taxon>
        <taxon>Desulfovibrionales</taxon>
        <taxon>Desulfovibrionaceae</taxon>
        <taxon>Mailhella</taxon>
    </lineage>
</organism>
<gene>
    <name evidence="3" type="ORF">K8W16_11230</name>
</gene>
<accession>A0A921AYH0</accession>